<evidence type="ECO:0000313" key="3">
    <source>
        <dbReference type="Proteomes" id="UP000008837"/>
    </source>
</evidence>
<evidence type="ECO:0000313" key="2">
    <source>
        <dbReference type="EMBL" id="EDP44504.1"/>
    </source>
</evidence>
<dbReference type="AlphaFoldDB" id="A8PVY7"/>
<name>A8PVY7_MALGO</name>
<sequence>MLSFVQSQLIPMKEMFSPLSFSEPTTSMPGGINFDDNGSRKSYVPEETSEDHPEDGPDPHTTSQEAHEPQSSSDSDDQTAPKERKAQSELFLIVHANPKRKLHHPNNLQVQLVRPKRHDRNGADASNPSNMWDPQHLAGLNRTLSNHSTRSALSSRSGPPTHHRGRRTIPMYNFDYHHIRSKVVLDAGTDQPLARFTRRGIELEGFGTLQPSEIGFLHEDHDIVGLQDDFESPSKTRHSFETDTRQTKDPAPENRFLRRMRRLGKSLHSKSVSPPKLKRSSSAQSNLRLTRVNSSQDNTGMLHAMISSYNPQATPGAGSSHGKITTSYVWDITEYDRPDVDEDPIQRTEEYVSNMFSNKQQVQSFHKAVTNVILTRIWKQFSPLGRRGLGAAHPPAEQISVWFEWVRDWNGGADNPHNLYNTDVHGPLSSGSSPDKSTHSDTPVSSISPTSSPSLHPQSDNNLDAPAEMAATTLGIPQQMSPLPTNTDMPPDESTNFSPQRLNVPKEDMLCMYPWTCYLVLNGDARIPIGRLVPAPYHRSIACELQLPSPLPSLRCVSLGVDRKGFSREELRDIVATTALHLIIRENLGSVLVDSEMAH</sequence>
<feature type="region of interest" description="Disordered" evidence="1">
    <location>
        <begin position="418"/>
        <end position="463"/>
    </location>
</feature>
<feature type="compositionally biased region" description="Polar residues" evidence="1">
    <location>
        <begin position="280"/>
        <end position="295"/>
    </location>
</feature>
<dbReference type="InParanoid" id="A8PVY7"/>
<dbReference type="VEuPathDB" id="FungiDB:MGL_0986"/>
<proteinExistence type="predicted"/>
<comment type="caution">
    <text evidence="2">The sequence shown here is derived from an EMBL/GenBank/DDBJ whole genome shotgun (WGS) entry which is preliminary data.</text>
</comment>
<feature type="region of interest" description="Disordered" evidence="1">
    <location>
        <begin position="96"/>
        <end position="167"/>
    </location>
</feature>
<feature type="region of interest" description="Disordered" evidence="1">
    <location>
        <begin position="477"/>
        <end position="497"/>
    </location>
</feature>
<protein>
    <submittedName>
        <fullName evidence="2">Uncharacterized protein</fullName>
    </submittedName>
</protein>
<dbReference type="EMBL" id="AAYY01000003">
    <property type="protein sequence ID" value="EDP44504.1"/>
    <property type="molecule type" value="Genomic_DNA"/>
</dbReference>
<dbReference type="RefSeq" id="XP_001731718.1">
    <property type="nucleotide sequence ID" value="XM_001731666.1"/>
</dbReference>
<accession>A8PVY7</accession>
<dbReference type="Proteomes" id="UP000008837">
    <property type="component" value="Unassembled WGS sequence"/>
</dbReference>
<feature type="compositionally biased region" description="Polar residues" evidence="1">
    <location>
        <begin position="60"/>
        <end position="73"/>
    </location>
</feature>
<feature type="region of interest" description="Disordered" evidence="1">
    <location>
        <begin position="21"/>
        <end position="84"/>
    </location>
</feature>
<gene>
    <name evidence="2" type="ORF">MGL_0986</name>
</gene>
<feature type="compositionally biased region" description="Low complexity" evidence="1">
    <location>
        <begin position="440"/>
        <end position="454"/>
    </location>
</feature>
<evidence type="ECO:0000256" key="1">
    <source>
        <dbReference type="SAM" id="MobiDB-lite"/>
    </source>
</evidence>
<feature type="compositionally biased region" description="Basic residues" evidence="1">
    <location>
        <begin position="257"/>
        <end position="268"/>
    </location>
</feature>
<feature type="compositionally biased region" description="Basic and acidic residues" evidence="1">
    <location>
        <begin position="232"/>
        <end position="256"/>
    </location>
</feature>
<dbReference type="KEGG" id="mgl:MGL_0986"/>
<organism evidence="2 3">
    <name type="scientific">Malassezia globosa (strain ATCC MYA-4612 / CBS 7966)</name>
    <name type="common">Dandruff-associated fungus</name>
    <dbReference type="NCBI Taxonomy" id="425265"/>
    <lineage>
        <taxon>Eukaryota</taxon>
        <taxon>Fungi</taxon>
        <taxon>Dikarya</taxon>
        <taxon>Basidiomycota</taxon>
        <taxon>Ustilaginomycotina</taxon>
        <taxon>Malasseziomycetes</taxon>
        <taxon>Malasseziales</taxon>
        <taxon>Malasseziaceae</taxon>
        <taxon>Malassezia</taxon>
    </lineage>
</organism>
<reference evidence="2 3" key="1">
    <citation type="journal article" date="2007" name="Proc. Natl. Acad. Sci. U.S.A.">
        <title>Dandruff-associated Malassezia genomes reveal convergent and divergent virulence traits shared with plant and human fungal pathogens.</title>
        <authorList>
            <person name="Xu J."/>
            <person name="Saunders C.W."/>
            <person name="Hu P."/>
            <person name="Grant R.A."/>
            <person name="Boekhout T."/>
            <person name="Kuramae E.E."/>
            <person name="Kronstad J.W."/>
            <person name="Deangelis Y.M."/>
            <person name="Reeder N.L."/>
            <person name="Johnstone K.R."/>
            <person name="Leland M."/>
            <person name="Fieno A.M."/>
            <person name="Begley W.M."/>
            <person name="Sun Y."/>
            <person name="Lacey M.P."/>
            <person name="Chaudhary T."/>
            <person name="Keough T."/>
            <person name="Chu L."/>
            <person name="Sears R."/>
            <person name="Yuan B."/>
            <person name="Dawson T.L.Jr."/>
        </authorList>
    </citation>
    <scope>NUCLEOTIDE SEQUENCE [LARGE SCALE GENOMIC DNA]</scope>
    <source>
        <strain evidence="3">ATCC MYA-4612 / CBS 7966</strain>
    </source>
</reference>
<feature type="compositionally biased region" description="Polar residues" evidence="1">
    <location>
        <begin position="142"/>
        <end position="158"/>
    </location>
</feature>
<feature type="region of interest" description="Disordered" evidence="1">
    <location>
        <begin position="230"/>
        <end position="295"/>
    </location>
</feature>
<dbReference type="OrthoDB" id="2590746at2759"/>
<dbReference type="GeneID" id="5856023"/>
<keyword evidence="3" id="KW-1185">Reference proteome</keyword>
<dbReference type="OMA" id="HESFIVV"/>